<dbReference type="GO" id="GO:0050308">
    <property type="term" value="F:sugar-phosphatase activity"/>
    <property type="evidence" value="ECO:0007669"/>
    <property type="project" value="TreeGrafter"/>
</dbReference>
<dbReference type="PANTHER" id="PTHR43481:SF4">
    <property type="entry name" value="GLYCEROL-1-PHOSPHATE PHOSPHOHYDROLASE 1-RELATED"/>
    <property type="match status" value="1"/>
</dbReference>
<dbReference type="InterPro" id="IPR023198">
    <property type="entry name" value="PGP-like_dom2"/>
</dbReference>
<dbReference type="SFLD" id="SFLDG01135">
    <property type="entry name" value="C1.5.6:_HAD__Beta-PGM__Phospha"/>
    <property type="match status" value="1"/>
</dbReference>
<dbReference type="InterPro" id="IPR006439">
    <property type="entry name" value="HAD-SF_hydro_IA"/>
</dbReference>
<dbReference type="PRINTS" id="PR00413">
    <property type="entry name" value="HADHALOGNASE"/>
</dbReference>
<evidence type="ECO:0000313" key="2">
    <source>
        <dbReference type="Proteomes" id="UP000190423"/>
    </source>
</evidence>
<dbReference type="InterPro" id="IPR051806">
    <property type="entry name" value="HAD-like_SPP"/>
</dbReference>
<protein>
    <submittedName>
        <fullName evidence="1">Haloacid dehalogenase superfamily, subfamily IA, variant 3 with third motif having DD or ED</fullName>
    </submittedName>
</protein>
<accession>A0A1T4KEL6</accession>
<dbReference type="Pfam" id="PF13419">
    <property type="entry name" value="HAD_2"/>
    <property type="match status" value="1"/>
</dbReference>
<name>A0A1T4KEL6_TREPO</name>
<dbReference type="GeneID" id="78316455"/>
<dbReference type="STRING" id="261392.SAMN02745149_01157"/>
<keyword evidence="2" id="KW-1185">Reference proteome</keyword>
<dbReference type="InterPro" id="IPR036412">
    <property type="entry name" value="HAD-like_sf"/>
</dbReference>
<dbReference type="PANTHER" id="PTHR43481">
    <property type="entry name" value="FRUCTOSE-1-PHOSPHATE PHOSPHATASE"/>
    <property type="match status" value="1"/>
</dbReference>
<dbReference type="Gene3D" id="3.40.50.1000">
    <property type="entry name" value="HAD superfamily/HAD-like"/>
    <property type="match status" value="1"/>
</dbReference>
<proteinExistence type="predicted"/>
<organism evidence="1 2">
    <name type="scientific">Treponema porcinum</name>
    <dbReference type="NCBI Taxonomy" id="261392"/>
    <lineage>
        <taxon>Bacteria</taxon>
        <taxon>Pseudomonadati</taxon>
        <taxon>Spirochaetota</taxon>
        <taxon>Spirochaetia</taxon>
        <taxon>Spirochaetales</taxon>
        <taxon>Treponemataceae</taxon>
        <taxon>Treponema</taxon>
    </lineage>
</organism>
<reference evidence="1 2" key="1">
    <citation type="submission" date="2017-02" db="EMBL/GenBank/DDBJ databases">
        <authorList>
            <person name="Peterson S.W."/>
        </authorList>
    </citation>
    <scope>NUCLEOTIDE SEQUENCE [LARGE SCALE GENOMIC DNA]</scope>
    <source>
        <strain evidence="1 2">ATCC BAA-908</strain>
    </source>
</reference>
<dbReference type="CDD" id="cd07505">
    <property type="entry name" value="HAD_BPGM-like"/>
    <property type="match status" value="1"/>
</dbReference>
<dbReference type="InterPro" id="IPR041492">
    <property type="entry name" value="HAD_2"/>
</dbReference>
<dbReference type="OrthoDB" id="9797743at2"/>
<gene>
    <name evidence="1" type="ORF">SAMN02745149_01157</name>
</gene>
<dbReference type="NCBIfam" id="TIGR01509">
    <property type="entry name" value="HAD-SF-IA-v3"/>
    <property type="match status" value="1"/>
</dbReference>
<evidence type="ECO:0000313" key="1">
    <source>
        <dbReference type="EMBL" id="SJZ40841.1"/>
    </source>
</evidence>
<dbReference type="SUPFAM" id="SSF56784">
    <property type="entry name" value="HAD-like"/>
    <property type="match status" value="1"/>
</dbReference>
<dbReference type="EMBL" id="FUWG01000007">
    <property type="protein sequence ID" value="SJZ40841.1"/>
    <property type="molecule type" value="Genomic_DNA"/>
</dbReference>
<dbReference type="Proteomes" id="UP000190423">
    <property type="component" value="Unassembled WGS sequence"/>
</dbReference>
<dbReference type="InterPro" id="IPR023214">
    <property type="entry name" value="HAD_sf"/>
</dbReference>
<dbReference type="SFLD" id="SFLDG01129">
    <property type="entry name" value="C1.5:_HAD__Beta-PGM__Phosphata"/>
    <property type="match status" value="1"/>
</dbReference>
<dbReference type="Gene3D" id="1.10.150.240">
    <property type="entry name" value="Putative phosphatase, domain 2"/>
    <property type="match status" value="1"/>
</dbReference>
<dbReference type="AlphaFoldDB" id="A0A1T4KEL6"/>
<dbReference type="SFLD" id="SFLDS00003">
    <property type="entry name" value="Haloacid_Dehalogenase"/>
    <property type="match status" value="1"/>
</dbReference>
<sequence length="214" mass="24081">MADIKGIIFDMDGVILDTETICFRTWEIAGNEFHLTDIEKAQHACLGMNKPDTISTLRRLYGNNFEAERFLERTSELFSQIETTDGIQLMPYAEETLSCLVKKYTVALATSTRREKASRQLENAGVKKYFSSLTFGDMVTHSKPEPEIYLMACRSAGLKPEECAAVEDSPNGIRSAYAAGMQCIMIPDKIQPTDEMRKCCTHICKSLKELQTIL</sequence>
<dbReference type="RefSeq" id="WP_078933062.1">
    <property type="nucleotide sequence ID" value="NZ_FUWG01000007.1"/>
</dbReference>